<evidence type="ECO:0000313" key="1">
    <source>
        <dbReference type="EMBL" id="MBB2169202.1"/>
    </source>
</evidence>
<organism evidence="1 2">
    <name type="scientific">Gluconacetobacter aggeris</name>
    <dbReference type="NCBI Taxonomy" id="1286186"/>
    <lineage>
        <taxon>Bacteria</taxon>
        <taxon>Pseudomonadati</taxon>
        <taxon>Pseudomonadota</taxon>
        <taxon>Alphaproteobacteria</taxon>
        <taxon>Acetobacterales</taxon>
        <taxon>Acetobacteraceae</taxon>
        <taxon>Gluconacetobacter</taxon>
    </lineage>
</organism>
<accession>A0A7W4IUZ1</accession>
<dbReference type="Proteomes" id="UP000559860">
    <property type="component" value="Unassembled WGS sequence"/>
</dbReference>
<dbReference type="RefSeq" id="WP_182986716.1">
    <property type="nucleotide sequence ID" value="NZ_JABEQD010000008.1"/>
</dbReference>
<keyword evidence="2" id="KW-1185">Reference proteome</keyword>
<evidence type="ECO:0000313" key="2">
    <source>
        <dbReference type="Proteomes" id="UP000559860"/>
    </source>
</evidence>
<dbReference type="EMBL" id="JABEQD010000008">
    <property type="protein sequence ID" value="MBB2169202.1"/>
    <property type="molecule type" value="Genomic_DNA"/>
</dbReference>
<gene>
    <name evidence="1" type="ORF">HLH36_12695</name>
</gene>
<dbReference type="SUPFAM" id="SSF53756">
    <property type="entry name" value="UDP-Glycosyltransferase/glycogen phosphorylase"/>
    <property type="match status" value="1"/>
</dbReference>
<reference evidence="1 2" key="1">
    <citation type="submission" date="2020-04" db="EMBL/GenBank/DDBJ databases">
        <title>Description of novel Gluconacetobacter.</title>
        <authorList>
            <person name="Sombolestani A."/>
        </authorList>
    </citation>
    <scope>NUCLEOTIDE SEQUENCE [LARGE SCALE GENOMIC DNA]</scope>
    <source>
        <strain evidence="1 2">LMG 27801</strain>
    </source>
</reference>
<name>A0A7W4IUZ1_9PROT</name>
<comment type="caution">
    <text evidence="1">The sequence shown here is derived from an EMBL/GenBank/DDBJ whole genome shotgun (WGS) entry which is preliminary data.</text>
</comment>
<protein>
    <submittedName>
        <fullName evidence="1">Uncharacterized protein</fullName>
    </submittedName>
</protein>
<dbReference type="AlphaFoldDB" id="A0A7W4IUZ1"/>
<proteinExistence type="predicted"/>
<sequence>MTRQMNAVQQSHRRLVGEIEARFDVARWRGGDVDLWPLAATDLFLDMFGAAGGNTAPPPRPFLHRAAASLAIPLTNVWKSRKDLRHWQPRPVPADAILLGDGVSLDRIAGSWRDRYGEPVMATLDEQGLGTFLMQPGGLNRLPWLRPTYAANTVAVRAALTAALTGALRPARSLDLPDHAPVLEFLHQEGVRAPSLHAERLNRRFRTVFAAATLFQRILRRVRPRIAFVVTYYAGLGHAFALACRREGILCVDLQHCPQEGHRAYSWHGLPASGYSTLPAMFWCWSAEDVARIADWARAPWHGAIHGGHTQHAAHAEVPAPGPHLAFDREILVALQPIGGYRAVWQKLARHIEASPAGWRWWIRRHPSASASQDAEYSDLLALRRPNVVVEEACLLPLTALLGRVNVLVSLASGAAVEAAAFGIPALFLDPAAAGAFPGLIERRQAVLADVDGLLPQIAALSGRRERALLDTMPPIAETLQQLHGMAADYARRRMT</sequence>